<comment type="caution">
    <text evidence="1">The sequence shown here is derived from an EMBL/GenBank/DDBJ whole genome shotgun (WGS) entry which is preliminary data.</text>
</comment>
<gene>
    <name evidence="1" type="ORF">PSON_ATCC_30995.1.T1790067</name>
</gene>
<dbReference type="Proteomes" id="UP000692954">
    <property type="component" value="Unassembled WGS sequence"/>
</dbReference>
<proteinExistence type="predicted"/>
<dbReference type="EMBL" id="CAJJDN010000179">
    <property type="protein sequence ID" value="CAD8127741.1"/>
    <property type="molecule type" value="Genomic_DNA"/>
</dbReference>
<name>A0A8S1RH27_9CILI</name>
<evidence type="ECO:0000313" key="2">
    <source>
        <dbReference type="Proteomes" id="UP000692954"/>
    </source>
</evidence>
<organism evidence="1 2">
    <name type="scientific">Paramecium sonneborni</name>
    <dbReference type="NCBI Taxonomy" id="65129"/>
    <lineage>
        <taxon>Eukaryota</taxon>
        <taxon>Sar</taxon>
        <taxon>Alveolata</taxon>
        <taxon>Ciliophora</taxon>
        <taxon>Intramacronucleata</taxon>
        <taxon>Oligohymenophorea</taxon>
        <taxon>Peniculida</taxon>
        <taxon>Parameciidae</taxon>
        <taxon>Paramecium</taxon>
    </lineage>
</organism>
<sequence>MLKRLFQRQQQLSTKNTLFMLSHFVSKISYEYLCILELLSENSGLNYGNIVEFHISNFLDENLKLSEQSKPKQKVLRLNKCFFNLKGNCLIDQIISRSPNEISCYQDFQAEKMKQPIKNENIISYLKKQPFIDIEQIGIVIDQ</sequence>
<dbReference type="AlphaFoldDB" id="A0A8S1RH27"/>
<accession>A0A8S1RH27</accession>
<evidence type="ECO:0000313" key="1">
    <source>
        <dbReference type="EMBL" id="CAD8127741.1"/>
    </source>
</evidence>
<reference evidence="1" key="1">
    <citation type="submission" date="2021-01" db="EMBL/GenBank/DDBJ databases">
        <authorList>
            <consortium name="Genoscope - CEA"/>
            <person name="William W."/>
        </authorList>
    </citation>
    <scope>NUCLEOTIDE SEQUENCE</scope>
</reference>
<keyword evidence="2" id="KW-1185">Reference proteome</keyword>
<protein>
    <submittedName>
        <fullName evidence="1">Uncharacterized protein</fullName>
    </submittedName>
</protein>